<keyword evidence="4" id="KW-1185">Reference proteome</keyword>
<dbReference type="Proteomes" id="UP001597120">
    <property type="component" value="Unassembled WGS sequence"/>
</dbReference>
<dbReference type="InterPro" id="IPR001509">
    <property type="entry name" value="Epimerase_deHydtase"/>
</dbReference>
<dbReference type="Pfam" id="PF01370">
    <property type="entry name" value="Epimerase"/>
    <property type="match status" value="1"/>
</dbReference>
<feature type="domain" description="NAD-dependent epimerase/dehydratase" evidence="2">
    <location>
        <begin position="4"/>
        <end position="208"/>
    </location>
</feature>
<reference evidence="4" key="1">
    <citation type="journal article" date="2019" name="Int. J. Syst. Evol. Microbiol.">
        <title>The Global Catalogue of Microorganisms (GCM) 10K type strain sequencing project: providing services to taxonomists for standard genome sequencing and annotation.</title>
        <authorList>
            <consortium name="The Broad Institute Genomics Platform"/>
            <consortium name="The Broad Institute Genome Sequencing Center for Infectious Disease"/>
            <person name="Wu L."/>
            <person name="Ma J."/>
        </authorList>
    </citation>
    <scope>NUCLEOTIDE SEQUENCE [LARGE SCALE GENOMIC DNA]</scope>
    <source>
        <strain evidence="4">CCUG 57263</strain>
    </source>
</reference>
<protein>
    <submittedName>
        <fullName evidence="3">NAD-dependent epimerase/dehydratase family protein</fullName>
    </submittedName>
</protein>
<comment type="caution">
    <text evidence="3">The sequence shown here is derived from an EMBL/GenBank/DDBJ whole genome shotgun (WGS) entry which is preliminary data.</text>
</comment>
<feature type="region of interest" description="Disordered" evidence="1">
    <location>
        <begin position="239"/>
        <end position="259"/>
    </location>
</feature>
<evidence type="ECO:0000256" key="1">
    <source>
        <dbReference type="SAM" id="MobiDB-lite"/>
    </source>
</evidence>
<gene>
    <name evidence="3" type="ORF">ACFQ03_16630</name>
</gene>
<accession>A0ABW3DE71</accession>
<dbReference type="RefSeq" id="WP_144937204.1">
    <property type="nucleotide sequence ID" value="NZ_JBHTIU010000060.1"/>
</dbReference>
<dbReference type="InterPro" id="IPR050177">
    <property type="entry name" value="Lipid_A_modif_metabolic_enz"/>
</dbReference>
<dbReference type="PANTHER" id="PTHR43245:SF13">
    <property type="entry name" value="UDP-D-APIOSE_UDP-D-XYLOSE SYNTHASE 2"/>
    <property type="match status" value="1"/>
</dbReference>
<proteinExistence type="predicted"/>
<evidence type="ECO:0000259" key="2">
    <source>
        <dbReference type="Pfam" id="PF01370"/>
    </source>
</evidence>
<evidence type="ECO:0000313" key="3">
    <source>
        <dbReference type="EMBL" id="MFD0870782.1"/>
    </source>
</evidence>
<sequence length="290" mass="32488">MKDVLILGGTRFVGKKLVSLLLTKGYRVTIGTRGTTPDSFDGSVKRLTLDRADFQSLEEAVGSSEWDIVYDQICYTPESASYACRLLENKAERYIVTSSQSVYDFLDKELSESDFDPYSYSVTGHGNDLSYSEGKRLVEAVLFQQAKFPVCAVRFPIILGTDDYTKRLQFHIERIRDGIPIGVPNMDARISFIDSDEAASFLVWLGDKDLQGPINACSSGSISIRELLAAIEQEVGKEAQTLEQSEEQNRSPFGIPSSWHMTNGRAEQAGYQFRSLNSWLPKLIRELCSF</sequence>
<dbReference type="EMBL" id="JBHTIU010000060">
    <property type="protein sequence ID" value="MFD0870782.1"/>
    <property type="molecule type" value="Genomic_DNA"/>
</dbReference>
<dbReference type="PANTHER" id="PTHR43245">
    <property type="entry name" value="BIFUNCTIONAL POLYMYXIN RESISTANCE PROTEIN ARNA"/>
    <property type="match status" value="1"/>
</dbReference>
<dbReference type="SUPFAM" id="SSF51735">
    <property type="entry name" value="NAD(P)-binding Rossmann-fold domains"/>
    <property type="match status" value="1"/>
</dbReference>
<dbReference type="InterPro" id="IPR036291">
    <property type="entry name" value="NAD(P)-bd_dom_sf"/>
</dbReference>
<evidence type="ECO:0000313" key="4">
    <source>
        <dbReference type="Proteomes" id="UP001597120"/>
    </source>
</evidence>
<name>A0ABW3DE71_9BACL</name>
<organism evidence="3 4">
    <name type="scientific">Paenibacillus residui</name>
    <dbReference type="NCBI Taxonomy" id="629724"/>
    <lineage>
        <taxon>Bacteria</taxon>
        <taxon>Bacillati</taxon>
        <taxon>Bacillota</taxon>
        <taxon>Bacilli</taxon>
        <taxon>Bacillales</taxon>
        <taxon>Paenibacillaceae</taxon>
        <taxon>Paenibacillus</taxon>
    </lineage>
</organism>
<dbReference type="Gene3D" id="3.40.50.720">
    <property type="entry name" value="NAD(P)-binding Rossmann-like Domain"/>
    <property type="match status" value="1"/>
</dbReference>